<organism evidence="4 5">
    <name type="scientific">Parapedobacter deserti</name>
    <dbReference type="NCBI Taxonomy" id="1912957"/>
    <lineage>
        <taxon>Bacteria</taxon>
        <taxon>Pseudomonadati</taxon>
        <taxon>Bacteroidota</taxon>
        <taxon>Sphingobacteriia</taxon>
        <taxon>Sphingobacteriales</taxon>
        <taxon>Sphingobacteriaceae</taxon>
        <taxon>Parapedobacter</taxon>
    </lineage>
</organism>
<dbReference type="EMBL" id="JBHRTA010000030">
    <property type="protein sequence ID" value="MFC3197995.1"/>
    <property type="molecule type" value="Genomic_DNA"/>
</dbReference>
<dbReference type="InterPro" id="IPR054363">
    <property type="entry name" value="GH95_cat"/>
</dbReference>
<dbReference type="InterPro" id="IPR008928">
    <property type="entry name" value="6-hairpin_glycosidase_sf"/>
</dbReference>
<dbReference type="PANTHER" id="PTHR31084:SF0">
    <property type="entry name" value="ALPHA-L-FUCOSIDASE 2"/>
    <property type="match status" value="1"/>
</dbReference>
<dbReference type="GO" id="GO:0016787">
    <property type="term" value="F:hydrolase activity"/>
    <property type="evidence" value="ECO:0007669"/>
    <property type="project" value="UniProtKB-KW"/>
</dbReference>
<protein>
    <submittedName>
        <fullName evidence="4">Glycoside hydrolase N-terminal domain-containing protein</fullName>
    </submittedName>
</protein>
<dbReference type="Pfam" id="PF14498">
    <property type="entry name" value="Glyco_hyd_65N_2"/>
    <property type="match status" value="1"/>
</dbReference>
<keyword evidence="4" id="KW-0378">Hydrolase</keyword>
<evidence type="ECO:0000259" key="2">
    <source>
        <dbReference type="Pfam" id="PF21307"/>
    </source>
</evidence>
<feature type="domain" description="Glycosyl hydrolase family 95 catalytic" evidence="3">
    <location>
        <begin position="302"/>
        <end position="705"/>
    </location>
</feature>
<evidence type="ECO:0000259" key="3">
    <source>
        <dbReference type="Pfam" id="PF22124"/>
    </source>
</evidence>
<dbReference type="Proteomes" id="UP001595526">
    <property type="component" value="Unassembled WGS sequence"/>
</dbReference>
<dbReference type="Gene3D" id="1.50.10.10">
    <property type="match status" value="1"/>
</dbReference>
<dbReference type="InterPro" id="IPR016518">
    <property type="entry name" value="Alpha-L-fucosidase"/>
</dbReference>
<reference evidence="5" key="1">
    <citation type="journal article" date="2019" name="Int. J. Syst. Evol. Microbiol.">
        <title>The Global Catalogue of Microorganisms (GCM) 10K type strain sequencing project: providing services to taxonomists for standard genome sequencing and annotation.</title>
        <authorList>
            <consortium name="The Broad Institute Genomics Platform"/>
            <consortium name="The Broad Institute Genome Sequencing Center for Infectious Disease"/>
            <person name="Wu L."/>
            <person name="Ma J."/>
        </authorList>
    </citation>
    <scope>NUCLEOTIDE SEQUENCE [LARGE SCALE GENOMIC DNA]</scope>
    <source>
        <strain evidence="5">KCTC 52416</strain>
    </source>
</reference>
<name>A0ABV7JM98_9SPHI</name>
<evidence type="ECO:0000313" key="4">
    <source>
        <dbReference type="EMBL" id="MFC3197995.1"/>
    </source>
</evidence>
<dbReference type="RefSeq" id="WP_379022218.1">
    <property type="nucleotide sequence ID" value="NZ_JBHRTA010000030.1"/>
</dbReference>
<gene>
    <name evidence="4" type="ORF">ACFOET_10255</name>
</gene>
<proteinExistence type="predicted"/>
<feature type="domain" description="Glycosyl hydrolase family 95 N-terminal" evidence="1">
    <location>
        <begin position="41"/>
        <end position="278"/>
    </location>
</feature>
<accession>A0ABV7JM98</accession>
<evidence type="ECO:0000313" key="5">
    <source>
        <dbReference type="Proteomes" id="UP001595526"/>
    </source>
</evidence>
<dbReference type="InterPro" id="IPR012341">
    <property type="entry name" value="6hp_glycosidase-like_sf"/>
</dbReference>
<sequence length="833" mass="91967">MMRPYAMIVARIYVLVVTIACVSKVTNGQHRAGPSEPGLTLWYDKPSGEIWENALPVGNGWLGAMVYGNVPQETLQLNEHTIWSGSPNRNDTAVPCDSLATIRQLIFDGRAKEAEDMANRLMFHQKSSGQMFQPAGNLNLAFNGHEHYTDYRRELDLETAVAKTTYTVGGVTFTRQVIASLPDRVIAVHLTASKPSSISFMASYTAPHKTDTVTAEGGQLRFSGVTSDHEGVKGMVRYEGIINVVAQGGTLATDDDQLTVTAADAVTIYISIGTNFNNYRNISGNAAERAGHYLQGALKKDFARMLEGHIAAYQRYFNRVTIDLGTSDAANQSTDVRLANFRHTHDPQFAALYFQFGRYLLISSSQPGGQPANLQGIWNHRLKPAWDSKYTININAEMNYWPAERTNLAELHEPFLRMVREMAETGSETARTMYGTRGWMAHHNTDIWRATGPVDGAFWGIWNGGGAWTSQHLWEHYLYGGDREFLAAAYPVLKGAAEFYVDFLVPHPANGWLVINPGTSPENAPQGTDGSSLAAGATMDNQLVFDVFSTVIRAAELLGKDASFADTLKRLRDRLPPMHIGKYGQLQEWLEDLDSPDDKHRHISHLYGLFPSNQISAYRTPALFKAAETTLIHRGDVSTGWSMGWKVNWWARMQNGNHAFKLIQDQLTPVVGNRGGGTYNNLFDAHPPFQIDGNFGCTSGIAEMLMQSADGAVHLLPALPDAWPSGSITGLRALGGFEIDELVWKDGVVERVVITAKLGGHLRLRSPNPLVSPEGEQLKEAKGTNPNPFYFVAPTPEPVISPEAKLVNLALPQVFTYDIPTQAGETYVMVWRK</sequence>
<dbReference type="SUPFAM" id="SSF48208">
    <property type="entry name" value="Six-hairpin glycosidases"/>
    <property type="match status" value="1"/>
</dbReference>
<evidence type="ECO:0000259" key="1">
    <source>
        <dbReference type="Pfam" id="PF14498"/>
    </source>
</evidence>
<dbReference type="PIRSF" id="PIRSF007663">
    <property type="entry name" value="UCP007663"/>
    <property type="match status" value="1"/>
</dbReference>
<dbReference type="PANTHER" id="PTHR31084">
    <property type="entry name" value="ALPHA-L-FUCOSIDASE 2"/>
    <property type="match status" value="1"/>
</dbReference>
<comment type="caution">
    <text evidence="4">The sequence shown here is derived from an EMBL/GenBank/DDBJ whole genome shotgun (WGS) entry which is preliminary data.</text>
</comment>
<feature type="domain" description="Alpha fucosidase A-like C-terminal" evidence="2">
    <location>
        <begin position="707"/>
        <end position="777"/>
    </location>
</feature>
<dbReference type="Pfam" id="PF22124">
    <property type="entry name" value="Glyco_hydro_95_cat"/>
    <property type="match status" value="1"/>
</dbReference>
<dbReference type="InterPro" id="IPR049053">
    <property type="entry name" value="AFCA-like_C"/>
</dbReference>
<keyword evidence="5" id="KW-1185">Reference proteome</keyword>
<dbReference type="InterPro" id="IPR027414">
    <property type="entry name" value="GH95_N_dom"/>
</dbReference>
<dbReference type="Pfam" id="PF21307">
    <property type="entry name" value="Glyco_hydro_95_C"/>
    <property type="match status" value="1"/>
</dbReference>